<dbReference type="InterPro" id="IPR058752">
    <property type="entry name" value="RDRP_C_head"/>
</dbReference>
<evidence type="ECO:0000256" key="6">
    <source>
        <dbReference type="ARBA" id="ARBA00023158"/>
    </source>
</evidence>
<dbReference type="EMBL" id="JAKWFO010000004">
    <property type="protein sequence ID" value="KAI9637401.1"/>
    <property type="molecule type" value="Genomic_DNA"/>
</dbReference>
<accession>A0AA38HBM3</accession>
<keyword evidence="2 8" id="KW-0696">RNA-directed RNA polymerase</keyword>
<dbReference type="Pfam" id="PF26253">
    <property type="entry name" value="RdRP_head"/>
    <property type="match status" value="1"/>
</dbReference>
<dbReference type="AlphaFoldDB" id="A0AA38HBM3"/>
<keyword evidence="13" id="KW-1185">Reference proteome</keyword>
<evidence type="ECO:0000256" key="3">
    <source>
        <dbReference type="ARBA" id="ARBA00022679"/>
    </source>
</evidence>
<dbReference type="RefSeq" id="XP_052947178.1">
    <property type="nucleotide sequence ID" value="XM_053086781.1"/>
</dbReference>
<dbReference type="PANTHER" id="PTHR23079">
    <property type="entry name" value="RNA-DEPENDENT RNA POLYMERASE"/>
    <property type="match status" value="1"/>
</dbReference>
<dbReference type="EC" id="2.7.7.48" evidence="8"/>
<evidence type="ECO:0000256" key="4">
    <source>
        <dbReference type="ARBA" id="ARBA00022695"/>
    </source>
</evidence>
<feature type="compositionally biased region" description="Low complexity" evidence="9">
    <location>
        <begin position="10"/>
        <end position="20"/>
    </location>
</feature>
<dbReference type="GO" id="GO:0031380">
    <property type="term" value="C:nuclear RNA-directed RNA polymerase complex"/>
    <property type="evidence" value="ECO:0007669"/>
    <property type="project" value="TreeGrafter"/>
</dbReference>
<evidence type="ECO:0000313" key="13">
    <source>
        <dbReference type="Proteomes" id="UP001164286"/>
    </source>
</evidence>
<proteinExistence type="inferred from homology"/>
<protein>
    <recommendedName>
        <fullName evidence="8">RNA-dependent RNA polymerase</fullName>
        <ecNumber evidence="8">2.7.7.48</ecNumber>
    </recommendedName>
</protein>
<feature type="domain" description="RDRP core" evidence="10">
    <location>
        <begin position="357"/>
        <end position="905"/>
    </location>
</feature>
<dbReference type="GO" id="GO:0003723">
    <property type="term" value="F:RNA binding"/>
    <property type="evidence" value="ECO:0007669"/>
    <property type="project" value="UniProtKB-KW"/>
</dbReference>
<evidence type="ECO:0000256" key="7">
    <source>
        <dbReference type="ARBA" id="ARBA00048744"/>
    </source>
</evidence>
<evidence type="ECO:0000259" key="10">
    <source>
        <dbReference type="Pfam" id="PF05183"/>
    </source>
</evidence>
<evidence type="ECO:0000256" key="8">
    <source>
        <dbReference type="RuleBase" id="RU363098"/>
    </source>
</evidence>
<keyword evidence="6" id="KW-0943">RNA-mediated gene silencing</keyword>
<evidence type="ECO:0000313" key="12">
    <source>
        <dbReference type="EMBL" id="KAI9637401.1"/>
    </source>
</evidence>
<evidence type="ECO:0000256" key="2">
    <source>
        <dbReference type="ARBA" id="ARBA00022484"/>
    </source>
</evidence>
<name>A0AA38HBM3_9TREE</name>
<dbReference type="InterPro" id="IPR007855">
    <property type="entry name" value="RDRP"/>
</dbReference>
<comment type="catalytic activity">
    <reaction evidence="7 8">
        <text>RNA(n) + a ribonucleoside 5'-triphosphate = RNA(n+1) + diphosphate</text>
        <dbReference type="Rhea" id="RHEA:21248"/>
        <dbReference type="Rhea" id="RHEA-COMP:14527"/>
        <dbReference type="Rhea" id="RHEA-COMP:17342"/>
        <dbReference type="ChEBI" id="CHEBI:33019"/>
        <dbReference type="ChEBI" id="CHEBI:61557"/>
        <dbReference type="ChEBI" id="CHEBI:140395"/>
        <dbReference type="EC" id="2.7.7.48"/>
    </reaction>
</comment>
<dbReference type="Pfam" id="PF05183">
    <property type="entry name" value="RdRP"/>
    <property type="match status" value="1"/>
</dbReference>
<keyword evidence="5 8" id="KW-0694">RNA-binding</keyword>
<comment type="caution">
    <text evidence="12">The sequence shown here is derived from an EMBL/GenBank/DDBJ whole genome shotgun (WGS) entry which is preliminary data.</text>
</comment>
<dbReference type="Proteomes" id="UP001164286">
    <property type="component" value="Unassembled WGS sequence"/>
</dbReference>
<dbReference type="GeneID" id="77725982"/>
<evidence type="ECO:0000259" key="11">
    <source>
        <dbReference type="Pfam" id="PF26253"/>
    </source>
</evidence>
<evidence type="ECO:0000256" key="9">
    <source>
        <dbReference type="SAM" id="MobiDB-lite"/>
    </source>
</evidence>
<reference evidence="12" key="1">
    <citation type="journal article" date="2022" name="G3 (Bethesda)">
        <title>High quality genome of the basidiomycete yeast Dioszegia hungarica PDD-24b-2 isolated from cloud water.</title>
        <authorList>
            <person name="Jarrige D."/>
            <person name="Haridas S."/>
            <person name="Bleykasten-Grosshans C."/>
            <person name="Joly M."/>
            <person name="Nadalig T."/>
            <person name="Sancelme M."/>
            <person name="Vuilleumier S."/>
            <person name="Grigoriev I.V."/>
            <person name="Amato P."/>
            <person name="Bringel F."/>
        </authorList>
    </citation>
    <scope>NUCLEOTIDE SEQUENCE</scope>
    <source>
        <strain evidence="12">PDD-24b-2</strain>
    </source>
</reference>
<dbReference type="PANTHER" id="PTHR23079:SF55">
    <property type="entry name" value="RNA-DIRECTED RNA POLYMERASE"/>
    <property type="match status" value="1"/>
</dbReference>
<keyword evidence="4 8" id="KW-0548">Nucleotidyltransferase</keyword>
<keyword evidence="3 8" id="KW-0808">Transferase</keyword>
<evidence type="ECO:0000256" key="5">
    <source>
        <dbReference type="ARBA" id="ARBA00022884"/>
    </source>
</evidence>
<feature type="region of interest" description="Disordered" evidence="9">
    <location>
        <begin position="1"/>
        <end position="21"/>
    </location>
</feature>
<dbReference type="GO" id="GO:0030422">
    <property type="term" value="P:siRNA processing"/>
    <property type="evidence" value="ECO:0007669"/>
    <property type="project" value="TreeGrafter"/>
</dbReference>
<sequence length="1083" mass="123208">MTIRAPRISPPSVVSPPASADQGNDVLKWQFWPRAVGMGSLVGRRFVQVNYLTPQQQRNAADKGWGKSYLAFDFRREYLVIKSKLSLPDRLLPAALRPIDAELSFDDIASQGISIDETGNRHSDSRSPDGYLQEVIVTVGIRRPPKFYTEFEESDKLPSMNGKRQSNKPYRRRATAMDFATGVTTERDAGPIKAIPEGPCAYPTFWNTWRWVFHLTTADIGRLKSCQHKLRMIAEEDPQVKLLAKGAPRWDIRKLDAEAYHHMYGMPDLTGVPFAIRTLIEGLVAHGILRPGDTAVLWEELKRNAVADTFKCRILESLYNEERIRDVKKIVPAKARFLRRTPPEGLDHLVSIRTVLITPTRVVMGPPQQEPSNSVTRRYQDKLDGILRVQFTDEEDRLFVQDYTKQCDLARPDVGVMARVRRALQHGILIGGELFLPVASSASQQKDHAIWFINNRIIDGVALREWMGSVEETIVAKHSARMGLPFSSTRIVDLDIEIGTPLPDIERNGHCFTDGCSVAGEEVMKRAAKALNARGLNTNPSAIQFRLGGAKGVLSVWPDMAKPNEVRLRKSLIKFESSLVDLNVVRLAKYQVAFLNRQFIMIMCANGIPEQLMIDTFQESIEEIHGLKTRVMAQEMTKADIALINTCSDFPLNALIKAGFHQNPFIRDLCDIIECRALQDLKWRARVKLDAGVFLIGIADESGTLQEGEIFCQYQENDETPAVTVEGPVIVCRAPALHPGDVRKAVAVDRPELRHLKNVIVFSTQGARDLPNMLGGGDLDGDDFTVIWDQRFVQTLTEYEPMDYTAPPPVRINRVSQGHLNENFVQYILNDILGQVDNTHLALSDIYSPFHERCLQLSQIHSVAGQAAILPPFLKPKVWPDFMDKDGMKLTYESQKILGKLFRMVTPDPHFKPCDVKELGYPVDPRISELPIYDTLLERLKPIKKAYEHSLSWDMRRYRVLEPEIPSGVAIKNKRRKRARDQNLNEPLRDAYNIHVKHTRDEAMKAVQDITFRTRLTPEQVVARHCYALTYEKKYVEAWEEEQRRGFLEEEGGDVEYMRPRPMVSFAWVFWQELVQIVQIDLL</sequence>
<comment type="similarity">
    <text evidence="1 8">Belongs to the RdRP family.</text>
</comment>
<organism evidence="12 13">
    <name type="scientific">Dioszegia hungarica</name>
    <dbReference type="NCBI Taxonomy" id="4972"/>
    <lineage>
        <taxon>Eukaryota</taxon>
        <taxon>Fungi</taxon>
        <taxon>Dikarya</taxon>
        <taxon>Basidiomycota</taxon>
        <taxon>Agaricomycotina</taxon>
        <taxon>Tremellomycetes</taxon>
        <taxon>Tremellales</taxon>
        <taxon>Bulleribasidiaceae</taxon>
        <taxon>Dioszegia</taxon>
    </lineage>
</organism>
<feature type="domain" description="RDRP C-terminal head" evidence="11">
    <location>
        <begin position="929"/>
        <end position="1078"/>
    </location>
</feature>
<evidence type="ECO:0000256" key="1">
    <source>
        <dbReference type="ARBA" id="ARBA00005762"/>
    </source>
</evidence>
<dbReference type="InterPro" id="IPR057596">
    <property type="entry name" value="RDRP_core"/>
</dbReference>
<gene>
    <name evidence="12" type="ORF">MKK02DRAFT_23767</name>
</gene>
<dbReference type="GO" id="GO:0003968">
    <property type="term" value="F:RNA-directed RNA polymerase activity"/>
    <property type="evidence" value="ECO:0007669"/>
    <property type="project" value="UniProtKB-KW"/>
</dbReference>